<evidence type="ECO:0000313" key="9">
    <source>
        <dbReference type="Proteomes" id="UP000244089"/>
    </source>
</evidence>
<dbReference type="GO" id="GO:0003872">
    <property type="term" value="F:6-phosphofructokinase activity"/>
    <property type="evidence" value="ECO:0007669"/>
    <property type="project" value="TreeGrafter"/>
</dbReference>
<accession>A0A2T5RFM1</accession>
<dbReference type="CDD" id="cd01164">
    <property type="entry name" value="FruK_PfkB_like"/>
    <property type="match status" value="1"/>
</dbReference>
<dbReference type="AlphaFoldDB" id="A0A2T5RFM1"/>
<keyword evidence="3 6" id="KW-0547">Nucleotide-binding</keyword>
<keyword evidence="6" id="KW-0423">Lactose metabolism</keyword>
<dbReference type="NCBIfam" id="TIGR03168">
    <property type="entry name" value="1-PFK"/>
    <property type="match status" value="1"/>
</dbReference>
<reference evidence="8 9" key="1">
    <citation type="submission" date="2018-04" db="EMBL/GenBank/DDBJ databases">
        <title>Subsurface microbial communities from deep shales in Ohio and West Virginia, USA.</title>
        <authorList>
            <person name="Wrighton K."/>
        </authorList>
    </citation>
    <scope>NUCLEOTIDE SEQUENCE [LARGE SCALE GENOMIC DNA]</scope>
    <source>
        <strain evidence="8 9">WC1</strain>
    </source>
</reference>
<dbReference type="EMBL" id="QAXS01000051">
    <property type="protein sequence ID" value="PTV93118.1"/>
    <property type="molecule type" value="Genomic_DNA"/>
</dbReference>
<dbReference type="PROSITE" id="PS00583">
    <property type="entry name" value="PFKB_KINASES_1"/>
    <property type="match status" value="1"/>
</dbReference>
<dbReference type="PIRSF" id="PIRSF000535">
    <property type="entry name" value="1PFK/6PFK/LacC"/>
    <property type="match status" value="1"/>
</dbReference>
<dbReference type="GO" id="GO:2001059">
    <property type="term" value="P:D-tagatose 6-phosphate catabolic process"/>
    <property type="evidence" value="ECO:0007669"/>
    <property type="project" value="UniProtKB-UniPathway"/>
</dbReference>
<protein>
    <recommendedName>
        <fullName evidence="6">Tagatose-6-phosphate kinase</fullName>
        <ecNumber evidence="6">2.7.1.144</ecNumber>
    </recommendedName>
</protein>
<evidence type="ECO:0000256" key="3">
    <source>
        <dbReference type="ARBA" id="ARBA00022741"/>
    </source>
</evidence>
<evidence type="ECO:0000313" key="8">
    <source>
        <dbReference type="EMBL" id="PTV93118.1"/>
    </source>
</evidence>
<organism evidence="8 9">
    <name type="scientific">Halanaerobium saccharolyticum</name>
    <dbReference type="NCBI Taxonomy" id="43595"/>
    <lineage>
        <taxon>Bacteria</taxon>
        <taxon>Bacillati</taxon>
        <taxon>Bacillota</taxon>
        <taxon>Clostridia</taxon>
        <taxon>Halanaerobiales</taxon>
        <taxon>Halanaerobiaceae</taxon>
        <taxon>Halanaerobium</taxon>
    </lineage>
</organism>
<keyword evidence="4 8" id="KW-0418">Kinase</keyword>
<dbReference type="UniPathway" id="UPA00704">
    <property type="reaction ID" value="UER00715"/>
</dbReference>
<dbReference type="GO" id="GO:0009024">
    <property type="term" value="F:tagatose-6-phosphate kinase activity"/>
    <property type="evidence" value="ECO:0007669"/>
    <property type="project" value="UniProtKB-EC"/>
</dbReference>
<sequence length="311" mass="33571">MKKIVTFTLNPAVDKSSSVEHVKAEDKLYCDQPKFEPGGGGINVSRAVKKLGGSSLLLYTSGGFTGKKLAELLAQENLNTGAIEIEAETRENLIINEKTSNQQYRFGMPGPKITAEEYDKIFKTLTELDPFPDYLVLSGSIPQGVSTDIYAEMAALAKRKGAEVIVDVSGPPLKSVIEEGVYLIKPNLGEFQDLVGRELKDEDQIKEAALKFVKDRCCQVIVISIGAGGALLVSDQQAEFKRPPTVPIKSKVGAGDSMVAGIVLSLARGESLKNSFYYGLAAGSAAVMTPGTELCTKEDTDRLYQKIVEDQ</sequence>
<dbReference type="SUPFAM" id="SSF53613">
    <property type="entry name" value="Ribokinase-like"/>
    <property type="match status" value="1"/>
</dbReference>
<dbReference type="Pfam" id="PF00294">
    <property type="entry name" value="PfkB"/>
    <property type="match status" value="1"/>
</dbReference>
<evidence type="ECO:0000256" key="5">
    <source>
        <dbReference type="ARBA" id="ARBA00022840"/>
    </source>
</evidence>
<evidence type="ECO:0000256" key="6">
    <source>
        <dbReference type="PIRNR" id="PIRNR000535"/>
    </source>
</evidence>
<proteinExistence type="inferred from homology"/>
<dbReference type="InterPro" id="IPR011611">
    <property type="entry name" value="PfkB_dom"/>
</dbReference>
<dbReference type="GO" id="GO:0005988">
    <property type="term" value="P:lactose metabolic process"/>
    <property type="evidence" value="ECO:0007669"/>
    <property type="project" value="UniProtKB-KW"/>
</dbReference>
<dbReference type="InterPro" id="IPR029056">
    <property type="entry name" value="Ribokinase-like"/>
</dbReference>
<gene>
    <name evidence="8" type="ORF">C8C76_1517</name>
</gene>
<dbReference type="InterPro" id="IPR017583">
    <property type="entry name" value="Tagatose/fructose_Pkinase"/>
</dbReference>
<dbReference type="FunFam" id="3.40.1190.20:FF:000001">
    <property type="entry name" value="Phosphofructokinase"/>
    <property type="match status" value="1"/>
</dbReference>
<dbReference type="OrthoDB" id="9801219at2"/>
<evidence type="ECO:0000256" key="1">
    <source>
        <dbReference type="ARBA" id="ARBA00005380"/>
    </source>
</evidence>
<evidence type="ECO:0000259" key="7">
    <source>
        <dbReference type="Pfam" id="PF00294"/>
    </source>
</evidence>
<name>A0A2T5RFM1_9FIRM</name>
<dbReference type="RefSeq" id="WP_108142679.1">
    <property type="nucleotide sequence ID" value="NZ_QAXS01000051.1"/>
</dbReference>
<dbReference type="PANTHER" id="PTHR46566:SF2">
    <property type="entry name" value="ATP-DEPENDENT 6-PHOSPHOFRUCTOKINASE ISOZYME 2"/>
    <property type="match status" value="1"/>
</dbReference>
<dbReference type="Proteomes" id="UP000244089">
    <property type="component" value="Unassembled WGS sequence"/>
</dbReference>
<comment type="similarity">
    <text evidence="1">Belongs to the carbohydrate kinase pfkB family.</text>
</comment>
<evidence type="ECO:0000256" key="4">
    <source>
        <dbReference type="ARBA" id="ARBA00022777"/>
    </source>
</evidence>
<dbReference type="Gene3D" id="3.40.1190.20">
    <property type="match status" value="1"/>
</dbReference>
<dbReference type="GO" id="GO:0005524">
    <property type="term" value="F:ATP binding"/>
    <property type="evidence" value="ECO:0007669"/>
    <property type="project" value="UniProtKB-KW"/>
</dbReference>
<keyword evidence="5 6" id="KW-0067">ATP-binding</keyword>
<comment type="catalytic activity">
    <reaction evidence="6">
        <text>D-tagatofuranose 6-phosphate + ATP = D-tagatofuranose 1,6-bisphosphate + ADP + H(+)</text>
        <dbReference type="Rhea" id="RHEA:12420"/>
        <dbReference type="ChEBI" id="CHEBI:15378"/>
        <dbReference type="ChEBI" id="CHEBI:30616"/>
        <dbReference type="ChEBI" id="CHEBI:58694"/>
        <dbReference type="ChEBI" id="CHEBI:58695"/>
        <dbReference type="ChEBI" id="CHEBI:456216"/>
        <dbReference type="EC" id="2.7.1.144"/>
    </reaction>
</comment>
<keyword evidence="2 6" id="KW-0808">Transferase</keyword>
<feature type="domain" description="Carbohydrate kinase PfkB" evidence="7">
    <location>
        <begin position="19"/>
        <end position="296"/>
    </location>
</feature>
<comment type="caution">
    <text evidence="8">The sequence shown here is derived from an EMBL/GenBank/DDBJ whole genome shotgun (WGS) entry which is preliminary data.</text>
</comment>
<comment type="pathway">
    <text evidence="6">Carbohydrate metabolism; D-tagatose 6-phosphate degradation; D-glyceraldehyde 3-phosphate and glycerone phosphate from D-tagatose 6-phosphate: step 1/2.</text>
</comment>
<comment type="similarity">
    <text evidence="6">Belongs to the carbohydrate kinase PfkB family. LacC subfamily.</text>
</comment>
<evidence type="ECO:0000256" key="2">
    <source>
        <dbReference type="ARBA" id="ARBA00022679"/>
    </source>
</evidence>
<dbReference type="PANTHER" id="PTHR46566">
    <property type="entry name" value="1-PHOSPHOFRUCTOKINASE-RELATED"/>
    <property type="match status" value="1"/>
</dbReference>
<dbReference type="InterPro" id="IPR002173">
    <property type="entry name" value="Carboh/pur_kinase_PfkB_CS"/>
</dbReference>
<dbReference type="GO" id="GO:0005829">
    <property type="term" value="C:cytosol"/>
    <property type="evidence" value="ECO:0007669"/>
    <property type="project" value="TreeGrafter"/>
</dbReference>
<dbReference type="EC" id="2.7.1.144" evidence="6"/>